<evidence type="ECO:0000256" key="4">
    <source>
        <dbReference type="RuleBase" id="RU003719"/>
    </source>
</evidence>
<feature type="domain" description="D-isomer specific 2-hydroxyacid dehydrogenase catalytic" evidence="5">
    <location>
        <begin position="4"/>
        <end position="313"/>
    </location>
</feature>
<sequence>MKIVVADSIYLPEEYRKKLESLGELNVFDTMPDSMDKFIERIRDAEIVIVGRFGFPKEAFQAASNLKMISVWQTGYDHIDIEAANEAGVIVSNVPGYAFDAVAELVFAFVLSLLRKVHVADRKIREGKFDWKDYVGNELMGKTIGVLGTGNIGIRVIQIAHGFNMNILSVTRHPNSSKETRLGIKFVDMDTLLKESDIVTLHVPLTPETEKMIGEAELEKMKSSAILINTARGKVVDEDALIEALRERKIRGAGLDVFEKEPLPMDSPLMELENVMLTPHIAFLSEESLEECTYICVENVKMFVKGKVQNVVNPGILQSK</sequence>
<accession>A0A7D5E8U6</accession>
<dbReference type="InterPro" id="IPR036291">
    <property type="entry name" value="NAD(P)-bd_dom_sf"/>
</dbReference>
<dbReference type="InterPro" id="IPR029753">
    <property type="entry name" value="D-isomer_DH_CS"/>
</dbReference>
<name>A0A7D5E8U6_9EURY</name>
<keyword evidence="2 4" id="KW-0560">Oxidoreductase</keyword>
<evidence type="ECO:0000313" key="8">
    <source>
        <dbReference type="Proteomes" id="UP000509594"/>
    </source>
</evidence>
<dbReference type="KEGG" id="mzi:HWN40_06830"/>
<evidence type="ECO:0000259" key="6">
    <source>
        <dbReference type="Pfam" id="PF02826"/>
    </source>
</evidence>
<proteinExistence type="inferred from homology"/>
<dbReference type="OrthoDB" id="7437at2157"/>
<evidence type="ECO:0000256" key="1">
    <source>
        <dbReference type="ARBA" id="ARBA00005854"/>
    </source>
</evidence>
<evidence type="ECO:0000313" key="7">
    <source>
        <dbReference type="EMBL" id="QLC49977.1"/>
    </source>
</evidence>
<dbReference type="Pfam" id="PF00389">
    <property type="entry name" value="2-Hacid_dh"/>
    <property type="match status" value="1"/>
</dbReference>
<dbReference type="FunFam" id="3.40.50.720:FF:000203">
    <property type="entry name" value="D-3-phosphoglycerate dehydrogenase (SerA)"/>
    <property type="match status" value="1"/>
</dbReference>
<keyword evidence="8" id="KW-1185">Reference proteome</keyword>
<dbReference type="AlphaFoldDB" id="A0A7D5E8U6"/>
<keyword evidence="3" id="KW-0520">NAD</keyword>
<organism evidence="7 8">
    <name type="scientific">Methanolobus zinderi</name>
    <dbReference type="NCBI Taxonomy" id="536044"/>
    <lineage>
        <taxon>Archaea</taxon>
        <taxon>Methanobacteriati</taxon>
        <taxon>Methanobacteriota</taxon>
        <taxon>Stenosarchaea group</taxon>
        <taxon>Methanomicrobia</taxon>
        <taxon>Methanosarcinales</taxon>
        <taxon>Methanosarcinaceae</taxon>
        <taxon>Methanolobus</taxon>
    </lineage>
</organism>
<dbReference type="Proteomes" id="UP000509594">
    <property type="component" value="Chromosome"/>
</dbReference>
<dbReference type="PANTHER" id="PTHR43761:SF1">
    <property type="entry name" value="D-ISOMER SPECIFIC 2-HYDROXYACID DEHYDROGENASE CATALYTIC DOMAIN-CONTAINING PROTEIN-RELATED"/>
    <property type="match status" value="1"/>
</dbReference>
<dbReference type="GO" id="GO:0016616">
    <property type="term" value="F:oxidoreductase activity, acting on the CH-OH group of donors, NAD or NADP as acceptor"/>
    <property type="evidence" value="ECO:0007669"/>
    <property type="project" value="InterPro"/>
</dbReference>
<dbReference type="InterPro" id="IPR006139">
    <property type="entry name" value="D-isomer_2_OHA_DH_cat_dom"/>
</dbReference>
<reference evidence="7 8" key="1">
    <citation type="submission" date="2020-06" db="EMBL/GenBank/DDBJ databases">
        <title>Methanolobus halotolerans sp. nov., isolated from a saline lake Tus in Siberia.</title>
        <authorList>
            <person name="Shen Y."/>
            <person name="Chen S.-C."/>
            <person name="Lai M.-C."/>
            <person name="Huang H.-H."/>
            <person name="Chiu H.-H."/>
            <person name="Tang S.-L."/>
            <person name="Rogozin D.Y."/>
            <person name="Degermendzhy A.G."/>
        </authorList>
    </citation>
    <scope>NUCLEOTIDE SEQUENCE [LARGE SCALE GENOMIC DNA]</scope>
    <source>
        <strain evidence="7 8">DSM 21339</strain>
    </source>
</reference>
<dbReference type="InterPro" id="IPR006140">
    <property type="entry name" value="D-isomer_DH_NAD-bd"/>
</dbReference>
<dbReference type="SUPFAM" id="SSF52283">
    <property type="entry name" value="Formate/glycerate dehydrogenase catalytic domain-like"/>
    <property type="match status" value="1"/>
</dbReference>
<dbReference type="GO" id="GO:0051287">
    <property type="term" value="F:NAD binding"/>
    <property type="evidence" value="ECO:0007669"/>
    <property type="project" value="InterPro"/>
</dbReference>
<dbReference type="EMBL" id="CP058215">
    <property type="protein sequence ID" value="QLC49977.1"/>
    <property type="molecule type" value="Genomic_DNA"/>
</dbReference>
<evidence type="ECO:0000256" key="2">
    <source>
        <dbReference type="ARBA" id="ARBA00023002"/>
    </source>
</evidence>
<dbReference type="GeneID" id="55821375"/>
<protein>
    <submittedName>
        <fullName evidence="7">Glycerate dehydrogenase</fullName>
    </submittedName>
</protein>
<dbReference type="InterPro" id="IPR050418">
    <property type="entry name" value="D-iso_2-hydroxyacid_DH_PdxB"/>
</dbReference>
<dbReference type="Gene3D" id="3.40.50.720">
    <property type="entry name" value="NAD(P)-binding Rossmann-like Domain"/>
    <property type="match status" value="2"/>
</dbReference>
<dbReference type="PROSITE" id="PS00671">
    <property type="entry name" value="D_2_HYDROXYACID_DH_3"/>
    <property type="match status" value="1"/>
</dbReference>
<evidence type="ECO:0000259" key="5">
    <source>
        <dbReference type="Pfam" id="PF00389"/>
    </source>
</evidence>
<dbReference type="RefSeq" id="WP_176965033.1">
    <property type="nucleotide sequence ID" value="NZ_CP058215.1"/>
</dbReference>
<dbReference type="Pfam" id="PF02826">
    <property type="entry name" value="2-Hacid_dh_C"/>
    <property type="match status" value="1"/>
</dbReference>
<dbReference type="PROSITE" id="PS00670">
    <property type="entry name" value="D_2_HYDROXYACID_DH_2"/>
    <property type="match status" value="1"/>
</dbReference>
<evidence type="ECO:0000256" key="3">
    <source>
        <dbReference type="ARBA" id="ARBA00023027"/>
    </source>
</evidence>
<gene>
    <name evidence="7" type="ORF">HWN40_06830</name>
</gene>
<feature type="domain" description="D-isomer specific 2-hydroxyacid dehydrogenase NAD-binding" evidence="6">
    <location>
        <begin position="107"/>
        <end position="282"/>
    </location>
</feature>
<dbReference type="PANTHER" id="PTHR43761">
    <property type="entry name" value="D-ISOMER SPECIFIC 2-HYDROXYACID DEHYDROGENASE FAMILY PROTEIN (AFU_ORTHOLOGUE AFUA_1G13630)"/>
    <property type="match status" value="1"/>
</dbReference>
<dbReference type="SUPFAM" id="SSF51735">
    <property type="entry name" value="NAD(P)-binding Rossmann-fold domains"/>
    <property type="match status" value="1"/>
</dbReference>
<comment type="similarity">
    <text evidence="1 4">Belongs to the D-isomer specific 2-hydroxyacid dehydrogenase family.</text>
</comment>